<evidence type="ECO:0000256" key="7">
    <source>
        <dbReference type="SAM" id="MobiDB-lite"/>
    </source>
</evidence>
<dbReference type="CDD" id="cd22584">
    <property type="entry name" value="Rcat_RBR_unk"/>
    <property type="match status" value="1"/>
</dbReference>
<feature type="compositionally biased region" description="Acidic residues" evidence="7">
    <location>
        <begin position="365"/>
        <end position="378"/>
    </location>
</feature>
<dbReference type="STRING" id="1077348.A0A2G8SEF7"/>
<evidence type="ECO:0000256" key="6">
    <source>
        <dbReference type="ARBA" id="ARBA00022833"/>
    </source>
</evidence>
<keyword evidence="2" id="KW-0479">Metal-binding</keyword>
<dbReference type="GO" id="GO:0016567">
    <property type="term" value="P:protein ubiquitination"/>
    <property type="evidence" value="ECO:0007669"/>
    <property type="project" value="InterPro"/>
</dbReference>
<feature type="region of interest" description="Disordered" evidence="7">
    <location>
        <begin position="86"/>
        <end position="107"/>
    </location>
</feature>
<feature type="region of interest" description="Disordered" evidence="7">
    <location>
        <begin position="1"/>
        <end position="21"/>
    </location>
</feature>
<keyword evidence="1" id="KW-0808">Transferase</keyword>
<keyword evidence="6" id="KW-0862">Zinc</keyword>
<dbReference type="SUPFAM" id="SSF57850">
    <property type="entry name" value="RING/U-box"/>
    <property type="match status" value="2"/>
</dbReference>
<keyword evidence="5" id="KW-0833">Ubl conjugation pathway</keyword>
<dbReference type="Proteomes" id="UP000230002">
    <property type="component" value="Unassembled WGS sequence"/>
</dbReference>
<evidence type="ECO:0000256" key="5">
    <source>
        <dbReference type="ARBA" id="ARBA00022786"/>
    </source>
</evidence>
<evidence type="ECO:0000256" key="4">
    <source>
        <dbReference type="ARBA" id="ARBA00022771"/>
    </source>
</evidence>
<feature type="domain" description="RING-type" evidence="8">
    <location>
        <begin position="138"/>
        <end position="333"/>
    </location>
</feature>
<evidence type="ECO:0000313" key="9">
    <source>
        <dbReference type="EMBL" id="PIL32154.1"/>
    </source>
</evidence>
<evidence type="ECO:0000313" key="10">
    <source>
        <dbReference type="Proteomes" id="UP000230002"/>
    </source>
</evidence>
<dbReference type="GO" id="GO:0008270">
    <property type="term" value="F:zinc ion binding"/>
    <property type="evidence" value="ECO:0007669"/>
    <property type="project" value="UniProtKB-KW"/>
</dbReference>
<organism evidence="9 10">
    <name type="scientific">Ganoderma sinense ZZ0214-1</name>
    <dbReference type="NCBI Taxonomy" id="1077348"/>
    <lineage>
        <taxon>Eukaryota</taxon>
        <taxon>Fungi</taxon>
        <taxon>Dikarya</taxon>
        <taxon>Basidiomycota</taxon>
        <taxon>Agaricomycotina</taxon>
        <taxon>Agaricomycetes</taxon>
        <taxon>Polyporales</taxon>
        <taxon>Polyporaceae</taxon>
        <taxon>Ganoderma</taxon>
    </lineage>
</organism>
<protein>
    <recommendedName>
        <fullName evidence="8">RING-type domain-containing protein</fullName>
    </recommendedName>
</protein>
<dbReference type="InterPro" id="IPR031127">
    <property type="entry name" value="E3_UB_ligase_RBR"/>
</dbReference>
<dbReference type="PROSITE" id="PS51873">
    <property type="entry name" value="TRIAD"/>
    <property type="match status" value="1"/>
</dbReference>
<keyword evidence="3" id="KW-0677">Repeat</keyword>
<keyword evidence="4" id="KW-0863">Zinc-finger</keyword>
<feature type="compositionally biased region" description="Low complexity" evidence="7">
    <location>
        <begin position="97"/>
        <end position="107"/>
    </location>
</feature>
<reference evidence="9 10" key="1">
    <citation type="journal article" date="2015" name="Sci. Rep.">
        <title>Chromosome-level genome map provides insights into diverse defense mechanisms in the medicinal fungus Ganoderma sinense.</title>
        <authorList>
            <person name="Zhu Y."/>
            <person name="Xu J."/>
            <person name="Sun C."/>
            <person name="Zhou S."/>
            <person name="Xu H."/>
            <person name="Nelson D.R."/>
            <person name="Qian J."/>
            <person name="Song J."/>
            <person name="Luo H."/>
            <person name="Xiang L."/>
            <person name="Li Y."/>
            <person name="Xu Z."/>
            <person name="Ji A."/>
            <person name="Wang L."/>
            <person name="Lu S."/>
            <person name="Hayward A."/>
            <person name="Sun W."/>
            <person name="Li X."/>
            <person name="Schwartz D.C."/>
            <person name="Wang Y."/>
            <person name="Chen S."/>
        </authorList>
    </citation>
    <scope>NUCLEOTIDE SEQUENCE [LARGE SCALE GENOMIC DNA]</scope>
    <source>
        <strain evidence="9 10">ZZ0214-1</strain>
    </source>
</reference>
<name>A0A2G8SEF7_9APHY</name>
<comment type="caution">
    <text evidence="9">The sequence shown here is derived from an EMBL/GenBank/DDBJ whole genome shotgun (WGS) entry which is preliminary data.</text>
</comment>
<dbReference type="AlphaFoldDB" id="A0A2G8SEF7"/>
<dbReference type="GO" id="GO:0004842">
    <property type="term" value="F:ubiquitin-protein transferase activity"/>
    <property type="evidence" value="ECO:0007669"/>
    <property type="project" value="InterPro"/>
</dbReference>
<evidence type="ECO:0000259" key="8">
    <source>
        <dbReference type="PROSITE" id="PS51873"/>
    </source>
</evidence>
<dbReference type="Gene3D" id="1.20.120.1750">
    <property type="match status" value="1"/>
</dbReference>
<dbReference type="InterPro" id="IPR044066">
    <property type="entry name" value="TRIAD_supradom"/>
</dbReference>
<evidence type="ECO:0000256" key="1">
    <source>
        <dbReference type="ARBA" id="ARBA00022679"/>
    </source>
</evidence>
<sequence length="479" mass="52754">MSSQTSLNLEPAGSVQERESDDDDLASLSLIARLRLVDVNERLAGLGNHKDVEGAKMDEALAAIRELQDATLLIQSISTASITRLEAAREDQRPRGQDAQAAAGARRPAAAADLEPLLLLVETIFRSPASPSVLIIGTSVPCAVCKAEIDGEVIRPACGHTWDVLCLTELFRRATKDESLFPPTCCGRPLPLALIRNHIGDELVSLFLEKELEHETRRRVYCAVPSCSIFLGPAADKPSRLFCHRCGTKTTCAHCSGQAHSKSIRCTSSDDAELAVLAEQEGWRRCRRCGHMVELTSGCNHMTCRCRFEFCYMCGSRWKTCDCPQWHEERLRAAAEDGAQWRPLGDGNVRVVHDLVDQEAREEVREEQDEDDVGLGDIDGEELENETAHHPPTILDPNPLQLERTIPSPEPRAAEVGTWQGLTTKSKHGQNGCDYKQVARTAVIGFTFVRKISTPMVRWCTRVGAVDVQTLKSGSARIA</sequence>
<dbReference type="OrthoDB" id="9977870at2759"/>
<gene>
    <name evidence="9" type="ORF">GSI_06860</name>
</gene>
<feature type="region of interest" description="Disordered" evidence="7">
    <location>
        <begin position="359"/>
        <end position="378"/>
    </location>
</feature>
<accession>A0A2G8SEF7</accession>
<proteinExistence type="predicted"/>
<keyword evidence="10" id="KW-1185">Reference proteome</keyword>
<dbReference type="PANTHER" id="PTHR11685">
    <property type="entry name" value="RBR FAMILY RING FINGER AND IBR DOMAIN-CONTAINING"/>
    <property type="match status" value="1"/>
</dbReference>
<dbReference type="EMBL" id="AYKW01000012">
    <property type="protein sequence ID" value="PIL32154.1"/>
    <property type="molecule type" value="Genomic_DNA"/>
</dbReference>
<feature type="compositionally biased region" description="Basic and acidic residues" evidence="7">
    <location>
        <begin position="86"/>
        <end position="96"/>
    </location>
</feature>
<evidence type="ECO:0000256" key="2">
    <source>
        <dbReference type="ARBA" id="ARBA00022723"/>
    </source>
</evidence>
<evidence type="ECO:0000256" key="3">
    <source>
        <dbReference type="ARBA" id="ARBA00022737"/>
    </source>
</evidence>